<sequence>MLHAHYHLFHLFNIPKISNIPLLFQTRFFSSSSSILQLCTKPQHPQQLHARFFLHGLHQNSSLTSKLIDCYAKFGLVNISHKLLYFTETPDSVIYSAVLRNLYQFGEYEKALFLYKEMVGKSMYPDEESCYFVLRSCFSGSSGLGKVVHGQIVKLGLDEYDVVGKTLVELYDMNGFLNVCEPVEGRYAMELDYWNSLISEAFESGEVEESFQLFCRMRKESIQLNSLTVINLLRSTIELNSLKIGQALHSLVVVSNLCEELTVNTALLSMYAKLGSLDDARMLFEKMPEKDLVVWNIMISAYARKGCPKESLELLYCLVRSGIRPDLFTAIPAISSITQLKYKEWGKQMHAHVIRNGSDCQVSIHNSLIDMYSAYDDLNLAEKIFGLITDKTVVSWSAMIKGYAMHEQPREALSLFLKMKLSGIRVDFIIVINILPAFAKIGALHYVSYLHGYVLKTSLDSLKSLKTSFLSSYAKCGCIEMARKLFDEEKSMHRDIIAWNSMISAYSKHGEWFGCFQLYSQMKLSNVKPDQVTFIGLLTACVNSGLVSKGKEIFKEMMEIYGYQPNQEHYACMVDLLGRAGQIDEANEIIKTVPLESDTRVYGPLLSACKMHSETGLAELAAQKLINMEPKNAGNYVLLSNIYAAAGKWDKVAKMRSFLRDRGLKKTPGCSWLELNGKVHEFRVADQSHPRWEDIYLTLKVLELEAGVVEDDLELFDPSVIMECELPTNQLNLIGVVK</sequence>
<feature type="repeat" description="PPR" evidence="2">
    <location>
        <begin position="495"/>
        <end position="529"/>
    </location>
</feature>
<evidence type="ECO:0000313" key="4">
    <source>
        <dbReference type="Proteomes" id="UP001386955"/>
    </source>
</evidence>
<dbReference type="AlphaFoldDB" id="A0AAN9T1L3"/>
<feature type="repeat" description="PPR" evidence="2">
    <location>
        <begin position="190"/>
        <end position="224"/>
    </location>
</feature>
<gene>
    <name evidence="3" type="ORF">VNO78_03137</name>
</gene>
<feature type="repeat" description="PPR" evidence="2">
    <location>
        <begin position="530"/>
        <end position="565"/>
    </location>
</feature>
<dbReference type="InterPro" id="IPR002885">
    <property type="entry name" value="PPR_rpt"/>
</dbReference>
<dbReference type="Pfam" id="PF20431">
    <property type="entry name" value="E_motif"/>
    <property type="match status" value="1"/>
</dbReference>
<dbReference type="FunFam" id="1.25.40.10:FF:003741">
    <property type="entry name" value="Uncharacterized protein"/>
    <property type="match status" value="1"/>
</dbReference>
<dbReference type="GO" id="GO:0009451">
    <property type="term" value="P:RNA modification"/>
    <property type="evidence" value="ECO:0007669"/>
    <property type="project" value="InterPro"/>
</dbReference>
<feature type="repeat" description="PPR" evidence="2">
    <location>
        <begin position="291"/>
        <end position="325"/>
    </location>
</feature>
<reference evidence="3 4" key="1">
    <citation type="submission" date="2024-01" db="EMBL/GenBank/DDBJ databases">
        <title>The genomes of 5 underutilized Papilionoideae crops provide insights into root nodulation and disease resistanc.</title>
        <authorList>
            <person name="Jiang F."/>
        </authorList>
    </citation>
    <scope>NUCLEOTIDE SEQUENCE [LARGE SCALE GENOMIC DNA]</scope>
    <source>
        <strain evidence="3">DUOXIRENSHENG_FW03</strain>
        <tissue evidence="3">Leaves</tissue>
    </source>
</reference>
<evidence type="ECO:0000256" key="1">
    <source>
        <dbReference type="ARBA" id="ARBA00022737"/>
    </source>
</evidence>
<dbReference type="InterPro" id="IPR046848">
    <property type="entry name" value="E_motif"/>
</dbReference>
<dbReference type="InterPro" id="IPR046960">
    <property type="entry name" value="PPR_At4g14850-like_plant"/>
</dbReference>
<feature type="repeat" description="PPR" evidence="2">
    <location>
        <begin position="91"/>
        <end position="125"/>
    </location>
</feature>
<comment type="caution">
    <text evidence="3">The sequence shown here is derived from an EMBL/GenBank/DDBJ whole genome shotgun (WGS) entry which is preliminary data.</text>
</comment>
<dbReference type="SUPFAM" id="SSF48452">
    <property type="entry name" value="TPR-like"/>
    <property type="match status" value="1"/>
</dbReference>
<organism evidence="3 4">
    <name type="scientific">Psophocarpus tetragonolobus</name>
    <name type="common">Winged bean</name>
    <name type="synonym">Dolichos tetragonolobus</name>
    <dbReference type="NCBI Taxonomy" id="3891"/>
    <lineage>
        <taxon>Eukaryota</taxon>
        <taxon>Viridiplantae</taxon>
        <taxon>Streptophyta</taxon>
        <taxon>Embryophyta</taxon>
        <taxon>Tracheophyta</taxon>
        <taxon>Spermatophyta</taxon>
        <taxon>Magnoliopsida</taxon>
        <taxon>eudicotyledons</taxon>
        <taxon>Gunneridae</taxon>
        <taxon>Pentapetalae</taxon>
        <taxon>rosids</taxon>
        <taxon>fabids</taxon>
        <taxon>Fabales</taxon>
        <taxon>Fabaceae</taxon>
        <taxon>Papilionoideae</taxon>
        <taxon>50 kb inversion clade</taxon>
        <taxon>NPAAA clade</taxon>
        <taxon>indigoferoid/millettioid clade</taxon>
        <taxon>Phaseoleae</taxon>
        <taxon>Psophocarpus</taxon>
    </lineage>
</organism>
<dbReference type="Gene3D" id="1.25.40.10">
    <property type="entry name" value="Tetratricopeptide repeat domain"/>
    <property type="match status" value="4"/>
</dbReference>
<dbReference type="PROSITE" id="PS51375">
    <property type="entry name" value="PPR"/>
    <property type="match status" value="6"/>
</dbReference>
<dbReference type="PANTHER" id="PTHR47926:SF347">
    <property type="entry name" value="PENTATRICOPEPTIDE REPEAT-CONTAINING PROTEIN"/>
    <property type="match status" value="1"/>
</dbReference>
<dbReference type="InterPro" id="IPR011990">
    <property type="entry name" value="TPR-like_helical_dom_sf"/>
</dbReference>
<keyword evidence="4" id="KW-1185">Reference proteome</keyword>
<name>A0AAN9T1L3_PSOTE</name>
<dbReference type="GO" id="GO:0003723">
    <property type="term" value="F:RNA binding"/>
    <property type="evidence" value="ECO:0007669"/>
    <property type="project" value="InterPro"/>
</dbReference>
<feature type="repeat" description="PPR" evidence="2">
    <location>
        <begin position="392"/>
        <end position="426"/>
    </location>
</feature>
<evidence type="ECO:0000256" key="2">
    <source>
        <dbReference type="PROSITE-ProRule" id="PRU00708"/>
    </source>
</evidence>
<protein>
    <recommendedName>
        <fullName evidence="5">Pentatricopeptide repeat-containing protein</fullName>
    </recommendedName>
</protein>
<dbReference type="FunFam" id="1.25.40.10:FF:001528">
    <property type="entry name" value="pentatricopeptide repeat-containing protein At1g11290, chloroplastic"/>
    <property type="match status" value="1"/>
</dbReference>
<dbReference type="PANTHER" id="PTHR47926">
    <property type="entry name" value="PENTATRICOPEPTIDE REPEAT-CONTAINING PROTEIN"/>
    <property type="match status" value="1"/>
</dbReference>
<dbReference type="Proteomes" id="UP001386955">
    <property type="component" value="Unassembled WGS sequence"/>
</dbReference>
<dbReference type="Pfam" id="PF01535">
    <property type="entry name" value="PPR"/>
    <property type="match status" value="6"/>
</dbReference>
<evidence type="ECO:0000313" key="3">
    <source>
        <dbReference type="EMBL" id="KAK7411700.1"/>
    </source>
</evidence>
<dbReference type="NCBIfam" id="TIGR00756">
    <property type="entry name" value="PPR"/>
    <property type="match status" value="6"/>
</dbReference>
<keyword evidence="1" id="KW-0677">Repeat</keyword>
<dbReference type="Pfam" id="PF13041">
    <property type="entry name" value="PPR_2"/>
    <property type="match status" value="1"/>
</dbReference>
<dbReference type="FunFam" id="1.25.40.10:FF:000285">
    <property type="entry name" value="Pentatricopeptide repeat-containing protein, chloroplastic"/>
    <property type="match status" value="1"/>
</dbReference>
<proteinExistence type="predicted"/>
<evidence type="ECO:0008006" key="5">
    <source>
        <dbReference type="Google" id="ProtNLM"/>
    </source>
</evidence>
<accession>A0AAN9T1L3</accession>
<dbReference type="EMBL" id="JAYMYS010000001">
    <property type="protein sequence ID" value="KAK7411700.1"/>
    <property type="molecule type" value="Genomic_DNA"/>
</dbReference>
<dbReference type="FunFam" id="1.25.40.10:FF:000073">
    <property type="entry name" value="Pentatricopeptide repeat-containing protein chloroplastic"/>
    <property type="match status" value="1"/>
</dbReference>